<dbReference type="EMBL" id="JAYJJU010000002">
    <property type="protein sequence ID" value="MEB3030601.1"/>
    <property type="molecule type" value="Genomic_DNA"/>
</dbReference>
<gene>
    <name evidence="1" type="ORF">KV113_03430</name>
</gene>
<protein>
    <submittedName>
        <fullName evidence="1">Uncharacterized protein</fullName>
    </submittedName>
</protein>
<name>A0ABU5XRJ6_9MYCO</name>
<accession>A0ABU5XRJ6</accession>
<comment type="caution">
    <text evidence="1">The sequence shown here is derived from an EMBL/GenBank/DDBJ whole genome shotgun (WGS) entry which is preliminary data.</text>
</comment>
<sequence length="41" mass="4446">MRSMVGMTGATGATLGIRLLVDEDGRERLTLAQLSNRMPQV</sequence>
<organism evidence="1 2">
    <name type="scientific">[Mycobacterium] nativiensis</name>
    <dbReference type="NCBI Taxonomy" id="2855503"/>
    <lineage>
        <taxon>Bacteria</taxon>
        <taxon>Bacillati</taxon>
        <taxon>Actinomycetota</taxon>
        <taxon>Actinomycetes</taxon>
        <taxon>Mycobacteriales</taxon>
        <taxon>Mycobacteriaceae</taxon>
        <taxon>Mycolicibacter</taxon>
    </lineage>
</organism>
<evidence type="ECO:0000313" key="1">
    <source>
        <dbReference type="EMBL" id="MEB3030601.1"/>
    </source>
</evidence>
<reference evidence="1 2" key="1">
    <citation type="submission" date="2023-12" db="EMBL/GenBank/DDBJ databases">
        <title>Description of new species of Mycobacterium terrae complex isolated from sewage at the Sao Paulo Zoological Park Foundation in Brazil.</title>
        <authorList>
            <person name="Romagnoli C.L."/>
            <person name="Conceicao E.C."/>
            <person name="Machado E."/>
            <person name="Barreto L.B.P.F."/>
            <person name="Sharma A."/>
            <person name="Silva N.M."/>
            <person name="Marques L.E."/>
            <person name="Juliana M.A."/>
            <person name="Lourenco M.C.S."/>
            <person name="Digiampietri L.A."/>
            <person name="Suffys P.N."/>
            <person name="Viana-Niero C."/>
        </authorList>
    </citation>
    <scope>NUCLEOTIDE SEQUENCE [LARGE SCALE GENOMIC DNA]</scope>
    <source>
        <strain evidence="1 2">MYC340</strain>
    </source>
</reference>
<dbReference type="RefSeq" id="WP_255611518.1">
    <property type="nucleotide sequence ID" value="NZ_JAYJJU010000002.1"/>
</dbReference>
<keyword evidence="2" id="KW-1185">Reference proteome</keyword>
<proteinExistence type="predicted"/>
<evidence type="ECO:0000313" key="2">
    <source>
        <dbReference type="Proteomes" id="UP001298593"/>
    </source>
</evidence>
<dbReference type="Proteomes" id="UP001298593">
    <property type="component" value="Unassembled WGS sequence"/>
</dbReference>